<gene>
    <name evidence="1" type="ORF">TNCT_585661</name>
</gene>
<dbReference type="Proteomes" id="UP000887116">
    <property type="component" value="Unassembled WGS sequence"/>
</dbReference>
<accession>A0A8X6IP13</accession>
<name>A0A8X6IP13_TRICU</name>
<evidence type="ECO:0000313" key="2">
    <source>
        <dbReference type="Proteomes" id="UP000887116"/>
    </source>
</evidence>
<organism evidence="1 2">
    <name type="scientific">Trichonephila clavata</name>
    <name type="common">Joro spider</name>
    <name type="synonym">Nephila clavata</name>
    <dbReference type="NCBI Taxonomy" id="2740835"/>
    <lineage>
        <taxon>Eukaryota</taxon>
        <taxon>Metazoa</taxon>
        <taxon>Ecdysozoa</taxon>
        <taxon>Arthropoda</taxon>
        <taxon>Chelicerata</taxon>
        <taxon>Arachnida</taxon>
        <taxon>Araneae</taxon>
        <taxon>Araneomorphae</taxon>
        <taxon>Entelegynae</taxon>
        <taxon>Araneoidea</taxon>
        <taxon>Nephilidae</taxon>
        <taxon>Trichonephila</taxon>
    </lineage>
</organism>
<reference evidence="1" key="1">
    <citation type="submission" date="2020-07" db="EMBL/GenBank/DDBJ databases">
        <title>Multicomponent nature underlies the extraordinary mechanical properties of spider dragline silk.</title>
        <authorList>
            <person name="Kono N."/>
            <person name="Nakamura H."/>
            <person name="Mori M."/>
            <person name="Yoshida Y."/>
            <person name="Ohtoshi R."/>
            <person name="Malay A.D."/>
            <person name="Moran D.A.P."/>
            <person name="Tomita M."/>
            <person name="Numata K."/>
            <person name="Arakawa K."/>
        </authorList>
    </citation>
    <scope>NUCLEOTIDE SEQUENCE</scope>
</reference>
<sequence length="84" mass="9312">MPRKGTEVEDAVLSIQTLAEGTFHRCLVSSRAFPGYVGRDGGSKKERREKEEKEIVTNNTGVSGFVRHKAMTIGCGLVTDWKQE</sequence>
<protein>
    <submittedName>
        <fullName evidence="1">Uncharacterized protein</fullName>
    </submittedName>
</protein>
<comment type="caution">
    <text evidence="1">The sequence shown here is derived from an EMBL/GenBank/DDBJ whole genome shotgun (WGS) entry which is preliminary data.</text>
</comment>
<dbReference type="EMBL" id="BMAO01014943">
    <property type="protein sequence ID" value="GFQ98177.1"/>
    <property type="molecule type" value="Genomic_DNA"/>
</dbReference>
<keyword evidence="2" id="KW-1185">Reference proteome</keyword>
<dbReference type="AlphaFoldDB" id="A0A8X6IP13"/>
<proteinExistence type="predicted"/>
<evidence type="ECO:0000313" key="1">
    <source>
        <dbReference type="EMBL" id="GFQ98177.1"/>
    </source>
</evidence>